<comment type="similarity">
    <text evidence="1">Belongs to the sigma-70 factor family. ECF subfamily.</text>
</comment>
<keyword evidence="5" id="KW-0804">Transcription</keyword>
<evidence type="ECO:0000313" key="8">
    <source>
        <dbReference type="EMBL" id="QNM05458.1"/>
    </source>
</evidence>
<dbReference type="Pfam" id="PF04542">
    <property type="entry name" value="Sigma70_r2"/>
    <property type="match status" value="1"/>
</dbReference>
<dbReference type="EMBL" id="CP060634">
    <property type="protein sequence ID" value="QNM05458.1"/>
    <property type="molecule type" value="Genomic_DNA"/>
</dbReference>
<sequence length="195" mass="22932">MTPDKELQLILDLKSHKKHALQLCISLYYKYVSYIVENIIGKSLSKEDKEEAVADVFISLWRHTDHINPEQYQTLKPYLGSIARNISKNALREFRTENHLSFDESIIIHAPEQLLDSVILQELADTLKNVLSLLSEEERICFIKYYYYRKTIRSISEETGIGESSIKSKLYRGRKKLRDLLKERGIDYENYEDIL</sequence>
<feature type="domain" description="RNA polymerase sigma-70 region 2" evidence="6">
    <location>
        <begin position="30"/>
        <end position="92"/>
    </location>
</feature>
<dbReference type="GO" id="GO:0016987">
    <property type="term" value="F:sigma factor activity"/>
    <property type="evidence" value="ECO:0007669"/>
    <property type="project" value="UniProtKB-KW"/>
</dbReference>
<dbReference type="Gene3D" id="1.10.1740.10">
    <property type="match status" value="1"/>
</dbReference>
<organism evidence="8 9">
    <name type="scientific">Qiania dongpingensis</name>
    <dbReference type="NCBI Taxonomy" id="2763669"/>
    <lineage>
        <taxon>Bacteria</taxon>
        <taxon>Bacillati</taxon>
        <taxon>Bacillota</taxon>
        <taxon>Clostridia</taxon>
        <taxon>Lachnospirales</taxon>
        <taxon>Lachnospiraceae</taxon>
        <taxon>Qiania</taxon>
    </lineage>
</organism>
<dbReference type="RefSeq" id="WP_249302484.1">
    <property type="nucleotide sequence ID" value="NZ_CP060634.1"/>
</dbReference>
<dbReference type="Proteomes" id="UP000515823">
    <property type="component" value="Chromosome"/>
</dbReference>
<dbReference type="InterPro" id="IPR039425">
    <property type="entry name" value="RNA_pol_sigma-70-like"/>
</dbReference>
<feature type="domain" description="RNA polymerase sigma factor 70 region 4 type 2" evidence="7">
    <location>
        <begin position="127"/>
        <end position="177"/>
    </location>
</feature>
<dbReference type="KEGG" id="qdo:H9Q78_13665"/>
<proteinExistence type="inferred from homology"/>
<evidence type="ECO:0000256" key="3">
    <source>
        <dbReference type="ARBA" id="ARBA00023082"/>
    </source>
</evidence>
<dbReference type="PANTHER" id="PTHR43133:SF8">
    <property type="entry name" value="RNA POLYMERASE SIGMA FACTOR HI_1459-RELATED"/>
    <property type="match status" value="1"/>
</dbReference>
<evidence type="ECO:0000259" key="6">
    <source>
        <dbReference type="Pfam" id="PF04542"/>
    </source>
</evidence>
<dbReference type="GO" id="GO:0003677">
    <property type="term" value="F:DNA binding"/>
    <property type="evidence" value="ECO:0007669"/>
    <property type="project" value="UniProtKB-KW"/>
</dbReference>
<dbReference type="GO" id="GO:0006352">
    <property type="term" value="P:DNA-templated transcription initiation"/>
    <property type="evidence" value="ECO:0007669"/>
    <property type="project" value="InterPro"/>
</dbReference>
<evidence type="ECO:0000256" key="5">
    <source>
        <dbReference type="ARBA" id="ARBA00023163"/>
    </source>
</evidence>
<dbReference type="InterPro" id="IPR007627">
    <property type="entry name" value="RNA_pol_sigma70_r2"/>
</dbReference>
<keyword evidence="4" id="KW-0238">DNA-binding</keyword>
<keyword evidence="9" id="KW-1185">Reference proteome</keyword>
<dbReference type="PANTHER" id="PTHR43133">
    <property type="entry name" value="RNA POLYMERASE ECF-TYPE SIGMA FACTO"/>
    <property type="match status" value="1"/>
</dbReference>
<keyword evidence="2" id="KW-0805">Transcription regulation</keyword>
<dbReference type="SUPFAM" id="SSF88946">
    <property type="entry name" value="Sigma2 domain of RNA polymerase sigma factors"/>
    <property type="match status" value="1"/>
</dbReference>
<reference evidence="8 9" key="1">
    <citation type="submission" date="2020-08" db="EMBL/GenBank/DDBJ databases">
        <authorList>
            <person name="Liu C."/>
            <person name="Sun Q."/>
        </authorList>
    </citation>
    <scope>NUCLEOTIDE SEQUENCE [LARGE SCALE GENOMIC DNA]</scope>
    <source>
        <strain evidence="8 9">NSJ-38</strain>
    </source>
</reference>
<evidence type="ECO:0000256" key="1">
    <source>
        <dbReference type="ARBA" id="ARBA00010641"/>
    </source>
</evidence>
<dbReference type="Gene3D" id="1.10.10.10">
    <property type="entry name" value="Winged helix-like DNA-binding domain superfamily/Winged helix DNA-binding domain"/>
    <property type="match status" value="1"/>
</dbReference>
<evidence type="ECO:0000256" key="4">
    <source>
        <dbReference type="ARBA" id="ARBA00023125"/>
    </source>
</evidence>
<accession>A0A7G9G3S6</accession>
<evidence type="ECO:0000313" key="9">
    <source>
        <dbReference type="Proteomes" id="UP000515823"/>
    </source>
</evidence>
<dbReference type="Pfam" id="PF08281">
    <property type="entry name" value="Sigma70_r4_2"/>
    <property type="match status" value="1"/>
</dbReference>
<dbReference type="InterPro" id="IPR013325">
    <property type="entry name" value="RNA_pol_sigma_r2"/>
</dbReference>
<protein>
    <submittedName>
        <fullName evidence="8">Sigma-70 family RNA polymerase sigma factor</fullName>
    </submittedName>
</protein>
<dbReference type="InterPro" id="IPR014284">
    <property type="entry name" value="RNA_pol_sigma-70_dom"/>
</dbReference>
<dbReference type="InterPro" id="IPR013324">
    <property type="entry name" value="RNA_pol_sigma_r3/r4-like"/>
</dbReference>
<dbReference type="InterPro" id="IPR013249">
    <property type="entry name" value="RNA_pol_sigma70_r4_t2"/>
</dbReference>
<dbReference type="CDD" id="cd06171">
    <property type="entry name" value="Sigma70_r4"/>
    <property type="match status" value="1"/>
</dbReference>
<dbReference type="NCBIfam" id="TIGR02937">
    <property type="entry name" value="sigma70-ECF"/>
    <property type="match status" value="1"/>
</dbReference>
<dbReference type="AlphaFoldDB" id="A0A7G9G3S6"/>
<evidence type="ECO:0000259" key="7">
    <source>
        <dbReference type="Pfam" id="PF08281"/>
    </source>
</evidence>
<gene>
    <name evidence="8" type="ORF">H9Q78_13665</name>
</gene>
<evidence type="ECO:0000256" key="2">
    <source>
        <dbReference type="ARBA" id="ARBA00023015"/>
    </source>
</evidence>
<keyword evidence="3" id="KW-0731">Sigma factor</keyword>
<name>A0A7G9G3S6_9FIRM</name>
<dbReference type="InterPro" id="IPR036388">
    <property type="entry name" value="WH-like_DNA-bd_sf"/>
</dbReference>
<dbReference type="SUPFAM" id="SSF88659">
    <property type="entry name" value="Sigma3 and sigma4 domains of RNA polymerase sigma factors"/>
    <property type="match status" value="1"/>
</dbReference>